<dbReference type="Pfam" id="PF17074">
    <property type="entry name" value="Darcynin"/>
    <property type="match status" value="1"/>
</dbReference>
<keyword evidence="4" id="KW-1185">Reference proteome</keyword>
<comment type="caution">
    <text evidence="3">The sequence shown here is derived from an EMBL/GenBank/DDBJ whole genome shotgun (WGS) entry which is preliminary data.</text>
</comment>
<dbReference type="EMBL" id="JBHUFA010000001">
    <property type="protein sequence ID" value="MFD1693890.1"/>
    <property type="molecule type" value="Genomic_DNA"/>
</dbReference>
<name>A0ABW4JTT2_9HYPH</name>
<evidence type="ECO:0000256" key="1">
    <source>
        <dbReference type="ARBA" id="ARBA00006869"/>
    </source>
</evidence>
<reference evidence="4" key="1">
    <citation type="journal article" date="2019" name="Int. J. Syst. Evol. Microbiol.">
        <title>The Global Catalogue of Microorganisms (GCM) 10K type strain sequencing project: providing services to taxonomists for standard genome sequencing and annotation.</title>
        <authorList>
            <consortium name="The Broad Institute Genomics Platform"/>
            <consortium name="The Broad Institute Genome Sequencing Center for Infectious Disease"/>
            <person name="Wu L."/>
            <person name="Ma J."/>
        </authorList>
    </citation>
    <scope>NUCLEOTIDE SEQUENCE [LARGE SCALE GENOMIC DNA]</scope>
    <source>
        <strain evidence="4">JCM 3369</strain>
    </source>
</reference>
<comment type="similarity">
    <text evidence="1">Belongs to the darcynin family.</text>
</comment>
<gene>
    <name evidence="3" type="ORF">ACFSC7_00020</name>
</gene>
<sequence length="139" mass="16024">MPEPNSQIMTKAITRDLPQQPAGSPPRPRPFPMVAIVYLTFEPAWLSLTRPERRAHAERIGAILLRHPAVRFSWFDADALSGDHSDFAICHFNEMRAYHHLWEELRDTEIFSHPYARIRRVTLGIENGFQDYEEAVASA</sequence>
<dbReference type="RefSeq" id="WP_188318961.1">
    <property type="nucleotide sequence ID" value="NZ_JBHUFA010000001.1"/>
</dbReference>
<dbReference type="InterPro" id="IPR031409">
    <property type="entry name" value="Darcynin"/>
</dbReference>
<accession>A0ABW4JTT2</accession>
<evidence type="ECO:0000256" key="2">
    <source>
        <dbReference type="SAM" id="MobiDB-lite"/>
    </source>
</evidence>
<dbReference type="Proteomes" id="UP001597327">
    <property type="component" value="Unassembled WGS sequence"/>
</dbReference>
<feature type="region of interest" description="Disordered" evidence="2">
    <location>
        <begin position="1"/>
        <end position="28"/>
    </location>
</feature>
<evidence type="ECO:0000313" key="3">
    <source>
        <dbReference type="EMBL" id="MFD1693890.1"/>
    </source>
</evidence>
<proteinExistence type="inferred from homology"/>
<evidence type="ECO:0000313" key="4">
    <source>
        <dbReference type="Proteomes" id="UP001597327"/>
    </source>
</evidence>
<protein>
    <submittedName>
        <fullName evidence="3">Darcynin family protein</fullName>
    </submittedName>
</protein>
<organism evidence="3 4">
    <name type="scientific">Roseibium aestuarii</name>
    <dbReference type="NCBI Taxonomy" id="2600299"/>
    <lineage>
        <taxon>Bacteria</taxon>
        <taxon>Pseudomonadati</taxon>
        <taxon>Pseudomonadota</taxon>
        <taxon>Alphaproteobacteria</taxon>
        <taxon>Hyphomicrobiales</taxon>
        <taxon>Stappiaceae</taxon>
        <taxon>Roseibium</taxon>
    </lineage>
</organism>